<protein>
    <submittedName>
        <fullName evidence="1">(African queen) hypothetical protein</fullName>
    </submittedName>
</protein>
<comment type="caution">
    <text evidence="1">The sequence shown here is derived from an EMBL/GenBank/DDBJ whole genome shotgun (WGS) entry which is preliminary data.</text>
</comment>
<reference evidence="1" key="1">
    <citation type="submission" date="2021-09" db="EMBL/GenBank/DDBJ databases">
        <authorList>
            <person name="Martin H S."/>
        </authorList>
    </citation>
    <scope>NUCLEOTIDE SEQUENCE</scope>
</reference>
<accession>A0A8J2QIN2</accession>
<evidence type="ECO:0000313" key="1">
    <source>
        <dbReference type="EMBL" id="CAG9561587.1"/>
    </source>
</evidence>
<organism evidence="1 2">
    <name type="scientific">Danaus chrysippus</name>
    <name type="common">African queen</name>
    <dbReference type="NCBI Taxonomy" id="151541"/>
    <lineage>
        <taxon>Eukaryota</taxon>
        <taxon>Metazoa</taxon>
        <taxon>Ecdysozoa</taxon>
        <taxon>Arthropoda</taxon>
        <taxon>Hexapoda</taxon>
        <taxon>Insecta</taxon>
        <taxon>Pterygota</taxon>
        <taxon>Neoptera</taxon>
        <taxon>Endopterygota</taxon>
        <taxon>Lepidoptera</taxon>
        <taxon>Glossata</taxon>
        <taxon>Ditrysia</taxon>
        <taxon>Papilionoidea</taxon>
        <taxon>Nymphalidae</taxon>
        <taxon>Danainae</taxon>
        <taxon>Danaini</taxon>
        <taxon>Danaina</taxon>
        <taxon>Danaus</taxon>
        <taxon>Anosia</taxon>
    </lineage>
</organism>
<name>A0A8J2QIN2_9NEOP</name>
<gene>
    <name evidence="1" type="ORF">DCHRY22_LOCUS3071</name>
</gene>
<dbReference type="AlphaFoldDB" id="A0A8J2QIN2"/>
<dbReference type="EMBL" id="CAKASE010000047">
    <property type="protein sequence ID" value="CAG9561587.1"/>
    <property type="molecule type" value="Genomic_DNA"/>
</dbReference>
<sequence>MVPSTHEDINRPATGHRAYNVLLKDRGVKVEGFTSPVTTTFYVLLFQDNHLYWFTEYYFFVQHSDRVVLVMLARYYEDLGATWSVQSVQEAPVPRIDLAMMTTTHGVGTLTLTWAVGPASTILQKIEAKFMCVSFESEVEAVGFIHYANVSSTLSLCTMEQFQDVGVSSISPPSADDSMNGAQPR</sequence>
<evidence type="ECO:0000313" key="2">
    <source>
        <dbReference type="Proteomes" id="UP000789524"/>
    </source>
</evidence>
<dbReference type="Proteomes" id="UP000789524">
    <property type="component" value="Unassembled WGS sequence"/>
</dbReference>
<proteinExistence type="predicted"/>
<keyword evidence="2" id="KW-1185">Reference proteome</keyword>